<name>A0AAE1MW91_9FABA</name>
<comment type="similarity">
    <text evidence="1">Belongs to the BCAP29/BCAP31 family.</text>
</comment>
<sequence length="148" mass="16709">MIQPLFGLVMVEMVLVMSMSFGSPIRKMVVKGLDLLKQGRGPLVSKTVAATMLVVFGSTLFTLTNIQKRVHETGVHSQTDEVLIAQRLLEASLMGFSLFLGLMIDRLHYYVREITTLKKSLELEKILNHSHEQPKSKRSEETKKPKVN</sequence>
<keyword evidence="1" id="KW-0813">Transport</keyword>
<feature type="region of interest" description="Disordered" evidence="2">
    <location>
        <begin position="128"/>
        <end position="148"/>
    </location>
</feature>
<keyword evidence="1" id="KW-0931">ER-Golgi transport</keyword>
<comment type="caution">
    <text evidence="3">The sequence shown here is derived from an EMBL/GenBank/DDBJ whole genome shotgun (WGS) entry which is preliminary data.</text>
</comment>
<accession>A0AAE1MW91</accession>
<evidence type="ECO:0000313" key="3">
    <source>
        <dbReference type="EMBL" id="KAK4278415.1"/>
    </source>
</evidence>
<dbReference type="PANTHER" id="PTHR12701">
    <property type="entry name" value="BCR-ASSOCIATED PROTEIN, BAP"/>
    <property type="match status" value="1"/>
</dbReference>
<comment type="subcellular location">
    <subcellularLocation>
        <location evidence="1">Endoplasmic reticulum membrane</location>
        <topology evidence="1">Multi-pass membrane protein</topology>
    </subcellularLocation>
</comment>
<evidence type="ECO:0000256" key="2">
    <source>
        <dbReference type="SAM" id="MobiDB-lite"/>
    </source>
</evidence>
<evidence type="ECO:0000256" key="1">
    <source>
        <dbReference type="RuleBase" id="RU367026"/>
    </source>
</evidence>
<comment type="function">
    <text evidence="1">May play a role in anterograde transport of membrane proteins from the endoplasmic reticulum to the Golgi.</text>
</comment>
<dbReference type="GO" id="GO:0005789">
    <property type="term" value="C:endoplasmic reticulum membrane"/>
    <property type="evidence" value="ECO:0007669"/>
    <property type="project" value="UniProtKB-SubCell"/>
</dbReference>
<reference evidence="3" key="1">
    <citation type="submission" date="2023-10" db="EMBL/GenBank/DDBJ databases">
        <title>Chromosome-level genome of the transformable northern wattle, Acacia crassicarpa.</title>
        <authorList>
            <person name="Massaro I."/>
            <person name="Sinha N.R."/>
            <person name="Poethig S."/>
            <person name="Leichty A.R."/>
        </authorList>
    </citation>
    <scope>NUCLEOTIDE SEQUENCE</scope>
    <source>
        <strain evidence="3">Acra3RX</strain>
        <tissue evidence="3">Leaf</tissue>
    </source>
</reference>
<dbReference type="GO" id="GO:0070973">
    <property type="term" value="P:protein localization to endoplasmic reticulum exit site"/>
    <property type="evidence" value="ECO:0007669"/>
    <property type="project" value="UniProtKB-UniRule"/>
</dbReference>
<keyword evidence="4" id="KW-1185">Reference proteome</keyword>
<dbReference type="GO" id="GO:0006886">
    <property type="term" value="P:intracellular protein transport"/>
    <property type="evidence" value="ECO:0007669"/>
    <property type="project" value="UniProtKB-UniRule"/>
</dbReference>
<dbReference type="Proteomes" id="UP001293593">
    <property type="component" value="Unassembled WGS sequence"/>
</dbReference>
<proteinExistence type="inferred from homology"/>
<keyword evidence="1" id="KW-0256">Endoplasmic reticulum</keyword>
<protein>
    <recommendedName>
        <fullName evidence="1">Endoplasmic reticulum transmembrane protein</fullName>
    </recommendedName>
</protein>
<dbReference type="GO" id="GO:0006888">
    <property type="term" value="P:endoplasmic reticulum to Golgi vesicle-mediated transport"/>
    <property type="evidence" value="ECO:0007669"/>
    <property type="project" value="UniProtKB-UniRule"/>
</dbReference>
<gene>
    <name evidence="3" type="ORF">QN277_016263</name>
</gene>
<evidence type="ECO:0000313" key="4">
    <source>
        <dbReference type="Proteomes" id="UP001293593"/>
    </source>
</evidence>
<keyword evidence="1" id="KW-0653">Protein transport</keyword>
<organism evidence="3 4">
    <name type="scientific">Acacia crassicarpa</name>
    <name type="common">northern wattle</name>
    <dbReference type="NCBI Taxonomy" id="499986"/>
    <lineage>
        <taxon>Eukaryota</taxon>
        <taxon>Viridiplantae</taxon>
        <taxon>Streptophyta</taxon>
        <taxon>Embryophyta</taxon>
        <taxon>Tracheophyta</taxon>
        <taxon>Spermatophyta</taxon>
        <taxon>Magnoliopsida</taxon>
        <taxon>eudicotyledons</taxon>
        <taxon>Gunneridae</taxon>
        <taxon>Pentapetalae</taxon>
        <taxon>rosids</taxon>
        <taxon>fabids</taxon>
        <taxon>Fabales</taxon>
        <taxon>Fabaceae</taxon>
        <taxon>Caesalpinioideae</taxon>
        <taxon>mimosoid clade</taxon>
        <taxon>Acacieae</taxon>
        <taxon>Acacia</taxon>
    </lineage>
</organism>
<dbReference type="EMBL" id="JAWXYG010000003">
    <property type="protein sequence ID" value="KAK4278415.1"/>
    <property type="molecule type" value="Genomic_DNA"/>
</dbReference>
<dbReference type="PANTHER" id="PTHR12701:SF48">
    <property type="entry name" value="ENDOPLASMIC RETICULUM TRANSMEMBRANE PROTEIN"/>
    <property type="match status" value="1"/>
</dbReference>
<dbReference type="AlphaFoldDB" id="A0AAE1MW91"/>
<dbReference type="InterPro" id="IPR008417">
    <property type="entry name" value="BAP29/BAP31"/>
</dbReference>